<feature type="domain" description="DUF6817" evidence="1">
    <location>
        <begin position="6"/>
        <end position="88"/>
    </location>
</feature>
<accession>A0A382KH58</accession>
<sequence>MTDFFRGIGAADLRHTHKTYLAHGISVYTDLKKWGCDEELCRVGMFHSIYGTEKFQVFTLPLQRREEIRVLIGERAERLSYLNCAVLRTSIDPNLQNADGPFVIEDRIAGASVELSRQDFDDLVRVHLCDWLEQVPRSEEWDYRRVAYRKMAEWLGGMALASFNEVYAGH</sequence>
<gene>
    <name evidence="2" type="ORF">METZ01_LOCUS276602</name>
</gene>
<name>A0A382KH58_9ZZZZ</name>
<dbReference type="PANTHER" id="PTHR37391">
    <property type="entry name" value="E3 UBIQUITIN-PROTEIN LIGASE"/>
    <property type="match status" value="1"/>
</dbReference>
<evidence type="ECO:0000313" key="2">
    <source>
        <dbReference type="EMBL" id="SVC23748.1"/>
    </source>
</evidence>
<dbReference type="PANTHER" id="PTHR37391:SF2">
    <property type="entry name" value="E3 UBIQUITIN-PROTEIN LIGASE"/>
    <property type="match status" value="1"/>
</dbReference>
<protein>
    <recommendedName>
        <fullName evidence="1">DUF6817 domain-containing protein</fullName>
    </recommendedName>
</protein>
<organism evidence="2">
    <name type="scientific">marine metagenome</name>
    <dbReference type="NCBI Taxonomy" id="408172"/>
    <lineage>
        <taxon>unclassified sequences</taxon>
        <taxon>metagenomes</taxon>
        <taxon>ecological metagenomes</taxon>
    </lineage>
</organism>
<dbReference type="Pfam" id="PF20680">
    <property type="entry name" value="DUF6817"/>
    <property type="match status" value="1"/>
</dbReference>
<dbReference type="InterPro" id="IPR049202">
    <property type="entry name" value="DUF6817"/>
</dbReference>
<reference evidence="2" key="1">
    <citation type="submission" date="2018-05" db="EMBL/GenBank/DDBJ databases">
        <authorList>
            <person name="Lanie J.A."/>
            <person name="Ng W.-L."/>
            <person name="Kazmierczak K.M."/>
            <person name="Andrzejewski T.M."/>
            <person name="Davidsen T.M."/>
            <person name="Wayne K.J."/>
            <person name="Tettelin H."/>
            <person name="Glass J.I."/>
            <person name="Rusch D."/>
            <person name="Podicherti R."/>
            <person name="Tsui H.-C.T."/>
            <person name="Winkler M.E."/>
        </authorList>
    </citation>
    <scope>NUCLEOTIDE SEQUENCE</scope>
</reference>
<dbReference type="AlphaFoldDB" id="A0A382KH58"/>
<dbReference type="EMBL" id="UINC01080633">
    <property type="protein sequence ID" value="SVC23748.1"/>
    <property type="molecule type" value="Genomic_DNA"/>
</dbReference>
<proteinExistence type="predicted"/>
<evidence type="ECO:0000259" key="1">
    <source>
        <dbReference type="Pfam" id="PF20680"/>
    </source>
</evidence>